<comment type="caution">
    <text evidence="10">The sequence shown here is derived from an EMBL/GenBank/DDBJ whole genome shotgun (WGS) entry which is preliminary data.</text>
</comment>
<dbReference type="InterPro" id="IPR050309">
    <property type="entry name" value="Type-B_Carboxylest/Lipase"/>
</dbReference>
<feature type="chain" id="PRO_5007749247" description="Carboxylic ester hydrolase" evidence="8">
    <location>
        <begin position="20"/>
        <end position="569"/>
    </location>
</feature>
<dbReference type="Gene3D" id="3.40.50.1820">
    <property type="entry name" value="alpha/beta hydrolase"/>
    <property type="match status" value="1"/>
</dbReference>
<accession>A0A167NGE5</accession>
<evidence type="ECO:0000259" key="9">
    <source>
        <dbReference type="Pfam" id="PF00135"/>
    </source>
</evidence>
<dbReference type="InterPro" id="IPR019826">
    <property type="entry name" value="Carboxylesterase_B_AS"/>
</dbReference>
<keyword evidence="11" id="KW-1185">Reference proteome</keyword>
<dbReference type="OrthoDB" id="408631at2759"/>
<keyword evidence="6" id="KW-0443">Lipid metabolism</keyword>
<proteinExistence type="inferred from homology"/>
<keyword evidence="7" id="KW-0325">Glycoprotein</keyword>
<evidence type="ECO:0000256" key="6">
    <source>
        <dbReference type="ARBA" id="ARBA00023098"/>
    </source>
</evidence>
<evidence type="ECO:0000256" key="3">
    <source>
        <dbReference type="ARBA" id="ARBA00022525"/>
    </source>
</evidence>
<feature type="signal peptide" evidence="8">
    <location>
        <begin position="1"/>
        <end position="19"/>
    </location>
</feature>
<dbReference type="SUPFAM" id="SSF53474">
    <property type="entry name" value="alpha/beta-Hydrolases"/>
    <property type="match status" value="1"/>
</dbReference>
<dbReference type="Pfam" id="PF00135">
    <property type="entry name" value="COesterase"/>
    <property type="match status" value="1"/>
</dbReference>
<dbReference type="ESTHER" id="9pezi-a0a167nge5">
    <property type="family name" value="Fungal_carboxylesterase_lipase"/>
</dbReference>
<keyword evidence="5 8" id="KW-0378">Hydrolase</keyword>
<comment type="similarity">
    <text evidence="2 8">Belongs to the type-B carboxylesterase/lipase family.</text>
</comment>
<evidence type="ECO:0000256" key="7">
    <source>
        <dbReference type="ARBA" id="ARBA00023180"/>
    </source>
</evidence>
<dbReference type="PROSITE" id="PS00122">
    <property type="entry name" value="CARBOXYLESTERASE_B_1"/>
    <property type="match status" value="1"/>
</dbReference>
<dbReference type="GO" id="GO:0016787">
    <property type="term" value="F:hydrolase activity"/>
    <property type="evidence" value="ECO:0007669"/>
    <property type="project" value="UniProtKB-KW"/>
</dbReference>
<dbReference type="InterPro" id="IPR002018">
    <property type="entry name" value="CarbesteraseB"/>
</dbReference>
<evidence type="ECO:0000256" key="8">
    <source>
        <dbReference type="RuleBase" id="RU361235"/>
    </source>
</evidence>
<dbReference type="InterPro" id="IPR029058">
    <property type="entry name" value="AB_hydrolase_fold"/>
</dbReference>
<dbReference type="Proteomes" id="UP000076874">
    <property type="component" value="Unassembled WGS sequence"/>
</dbReference>
<dbReference type="FunFam" id="3.40.50.1820:FF:000213">
    <property type="entry name" value="Carboxylic ester hydrolase"/>
    <property type="match status" value="1"/>
</dbReference>
<dbReference type="PANTHER" id="PTHR11559">
    <property type="entry name" value="CARBOXYLESTERASE"/>
    <property type="match status" value="1"/>
</dbReference>
<organism evidence="10 11">
    <name type="scientific">Niveomyces insectorum RCEF 264</name>
    <dbReference type="NCBI Taxonomy" id="1081102"/>
    <lineage>
        <taxon>Eukaryota</taxon>
        <taxon>Fungi</taxon>
        <taxon>Dikarya</taxon>
        <taxon>Ascomycota</taxon>
        <taxon>Pezizomycotina</taxon>
        <taxon>Sordariomycetes</taxon>
        <taxon>Hypocreomycetidae</taxon>
        <taxon>Hypocreales</taxon>
        <taxon>Cordycipitaceae</taxon>
        <taxon>Niveomyces</taxon>
    </lineage>
</organism>
<name>A0A167NGE5_9HYPO</name>
<dbReference type="EMBL" id="AZHD01000019">
    <property type="protein sequence ID" value="OAA55528.1"/>
    <property type="molecule type" value="Genomic_DNA"/>
</dbReference>
<evidence type="ECO:0000256" key="1">
    <source>
        <dbReference type="ARBA" id="ARBA00004613"/>
    </source>
</evidence>
<dbReference type="STRING" id="1081102.A0A167NGE5"/>
<protein>
    <recommendedName>
        <fullName evidence="8">Carboxylic ester hydrolase</fullName>
        <ecNumber evidence="8">3.1.1.-</ecNumber>
    </recommendedName>
</protein>
<evidence type="ECO:0000256" key="5">
    <source>
        <dbReference type="ARBA" id="ARBA00022801"/>
    </source>
</evidence>
<evidence type="ECO:0000256" key="2">
    <source>
        <dbReference type="ARBA" id="ARBA00005964"/>
    </source>
</evidence>
<reference evidence="10 11" key="1">
    <citation type="journal article" date="2016" name="Genome Biol. Evol.">
        <title>Divergent and convergent evolution of fungal pathogenicity.</title>
        <authorList>
            <person name="Shang Y."/>
            <person name="Xiao G."/>
            <person name="Zheng P."/>
            <person name="Cen K."/>
            <person name="Zhan S."/>
            <person name="Wang C."/>
        </authorList>
    </citation>
    <scope>NUCLEOTIDE SEQUENCE [LARGE SCALE GENOMIC DNA]</scope>
    <source>
        <strain evidence="10 11">RCEF 264</strain>
    </source>
</reference>
<gene>
    <name evidence="10" type="ORF">SPI_08212</name>
</gene>
<keyword evidence="3" id="KW-0964">Secreted</keyword>
<evidence type="ECO:0000256" key="4">
    <source>
        <dbReference type="ARBA" id="ARBA00022729"/>
    </source>
</evidence>
<dbReference type="GO" id="GO:0005576">
    <property type="term" value="C:extracellular region"/>
    <property type="evidence" value="ECO:0007669"/>
    <property type="project" value="UniProtKB-SubCell"/>
</dbReference>
<dbReference type="AlphaFoldDB" id="A0A167NGE5"/>
<dbReference type="EC" id="3.1.1.-" evidence="8"/>
<keyword evidence="4 8" id="KW-0732">Signal</keyword>
<sequence>MQISLAVVLAAGLAGLAPAHPVHQEDIPEKRGVNVRIDYPEGKVIGVSLAGIDSFRGVPFAQPPVGDLRLRPPQRYGTSVGTRDATGLGPSCPQMYFSVGNGSPLTEFLGDLIDIPLSQTATNTQEDCLTLNIQRPAGSTKDSKLPVVFWIYGGGFELGTNAMYDASGLIALGVSIHQPFLFVGVNYRSGGFGFLGGKEILADGAANLGLLDQRAGLEWVADNIAAFGGDPDRVTLWGESAGAISVFDQMALYDGNNTYKGKPLFRAGIMDSGSIVPADTVDCPKAQTIYDDVVVAAHCAGATDTLSCLRALPYDQFLTAVNSVPGLLSYTSVALSYLPRPDGAVLTDSPEKLLRGGRYAAVPMIIGDQEDEGTIFALFQSNVTSTDDLVAYLGSFFFRNATKTQLRAFVDTYPADASAGSPFRTGLFNELYPGFKRMAAILGDLVFTLSRRMFLSAAAGAHPSVPSWSYLSSYDYGTPVLGTFHGSDLLQVFYGLLPNYASKAIQTYYINFVANLDPNTGASAGTKWPQWSQNQTLLNFFGDHSTVLPDDFRAESYGFIVDNVASFRI</sequence>
<evidence type="ECO:0000313" key="11">
    <source>
        <dbReference type="Proteomes" id="UP000076874"/>
    </source>
</evidence>
<feature type="domain" description="Carboxylesterase type B" evidence="9">
    <location>
        <begin position="38"/>
        <end position="540"/>
    </location>
</feature>
<evidence type="ECO:0000313" key="10">
    <source>
        <dbReference type="EMBL" id="OAA55528.1"/>
    </source>
</evidence>
<comment type="subcellular location">
    <subcellularLocation>
        <location evidence="1">Secreted</location>
    </subcellularLocation>
</comment>
<dbReference type="GO" id="GO:0006629">
    <property type="term" value="P:lipid metabolic process"/>
    <property type="evidence" value="ECO:0007669"/>
    <property type="project" value="UniProtKB-KW"/>
</dbReference>